<keyword evidence="6" id="KW-0508">mRNA splicing</keyword>
<dbReference type="InterPro" id="IPR001163">
    <property type="entry name" value="Sm_dom_euk/arc"/>
</dbReference>
<evidence type="ECO:0000256" key="2">
    <source>
        <dbReference type="ARBA" id="ARBA00006850"/>
    </source>
</evidence>
<dbReference type="PROSITE" id="PS52002">
    <property type="entry name" value="SM"/>
    <property type="match status" value="1"/>
</dbReference>
<dbReference type="Gene3D" id="2.30.30.100">
    <property type="match status" value="1"/>
</dbReference>
<keyword evidence="4" id="KW-0747">Spliceosome</keyword>
<evidence type="ECO:0000256" key="4">
    <source>
        <dbReference type="ARBA" id="ARBA00022728"/>
    </source>
</evidence>
<dbReference type="GO" id="GO:0097526">
    <property type="term" value="C:spliceosomal tri-snRNP complex"/>
    <property type="evidence" value="ECO:0000318"/>
    <property type="project" value="GO_Central"/>
</dbReference>
<proteinExistence type="inferred from homology"/>
<feature type="domain" description="Sm" evidence="9">
    <location>
        <begin position="70"/>
        <end position="150"/>
    </location>
</feature>
<dbReference type="SMART" id="SM00651">
    <property type="entry name" value="Sm"/>
    <property type="match status" value="1"/>
</dbReference>
<dbReference type="InterPro" id="IPR017132">
    <property type="entry name" value="Lsm7"/>
</dbReference>
<dbReference type="Gramene" id="CDY49697">
    <property type="protein sequence ID" value="CDY49697"/>
    <property type="gene ID" value="GSBRNA2T00093595001"/>
</dbReference>
<dbReference type="GO" id="GO:0005689">
    <property type="term" value="C:U12-type spliceosomal complex"/>
    <property type="evidence" value="ECO:0000318"/>
    <property type="project" value="GO_Central"/>
</dbReference>
<comment type="subcellular location">
    <subcellularLocation>
        <location evidence="1">Nucleus</location>
    </subcellularLocation>
</comment>
<evidence type="ECO:0000256" key="3">
    <source>
        <dbReference type="ARBA" id="ARBA00022664"/>
    </source>
</evidence>
<keyword evidence="5" id="KW-0694">RNA-binding</keyword>
<evidence type="ECO:0000259" key="9">
    <source>
        <dbReference type="PROSITE" id="PS52002"/>
    </source>
</evidence>
<dbReference type="Proteomes" id="UP000028999">
    <property type="component" value="Unassembled WGS sequence"/>
</dbReference>
<dbReference type="GO" id="GO:0005688">
    <property type="term" value="C:U6 snRNP"/>
    <property type="evidence" value="ECO:0000318"/>
    <property type="project" value="GO_Central"/>
</dbReference>
<dbReference type="GO" id="GO:0000398">
    <property type="term" value="P:mRNA splicing, via spliceosome"/>
    <property type="evidence" value="ECO:0007669"/>
    <property type="project" value="InterPro"/>
</dbReference>
<keyword evidence="3" id="KW-0507">mRNA processing</keyword>
<evidence type="ECO:0000256" key="5">
    <source>
        <dbReference type="ARBA" id="ARBA00022884"/>
    </source>
</evidence>
<protein>
    <submittedName>
        <fullName evidence="10">BnaA02g27360D protein</fullName>
    </submittedName>
</protein>
<gene>
    <name evidence="10" type="primary">BnaA02g27360D</name>
    <name evidence="10" type="ORF">GSBRNA2T00093595001</name>
</gene>
<dbReference type="AlphaFoldDB" id="A0A078IID1"/>
<dbReference type="PANTHER" id="PTHR10553:SF5">
    <property type="entry name" value="U6 SNRNA-ASSOCIATED SM-LIKE PROTEIN LSM7"/>
    <property type="match status" value="1"/>
</dbReference>
<comment type="similarity">
    <text evidence="2">Belongs to the snRNP Sm proteins family.</text>
</comment>
<dbReference type="Pfam" id="PF01423">
    <property type="entry name" value="LSM"/>
    <property type="match status" value="1"/>
</dbReference>
<dbReference type="PANTHER" id="PTHR10553">
    <property type="entry name" value="SMALL NUCLEAR RIBONUCLEOPROTEIN"/>
    <property type="match status" value="1"/>
</dbReference>
<dbReference type="InterPro" id="IPR047575">
    <property type="entry name" value="Sm"/>
</dbReference>
<dbReference type="CDD" id="cd01729">
    <property type="entry name" value="LSm7"/>
    <property type="match status" value="1"/>
</dbReference>
<dbReference type="InterPro" id="IPR010920">
    <property type="entry name" value="LSM_dom_sf"/>
</dbReference>
<evidence type="ECO:0000313" key="10">
    <source>
        <dbReference type="EMBL" id="CDY49697.1"/>
    </source>
</evidence>
<dbReference type="STRING" id="3708.A0A078IID1"/>
<dbReference type="FunFam" id="2.30.30.100:FF:000034">
    <property type="entry name" value="sm-like protein LSM7"/>
    <property type="match status" value="1"/>
</dbReference>
<keyword evidence="11" id="KW-1185">Reference proteome</keyword>
<dbReference type="GO" id="GO:0000956">
    <property type="term" value="P:nuclear-transcribed mRNA catabolic process"/>
    <property type="evidence" value="ECO:0007669"/>
    <property type="project" value="InterPro"/>
</dbReference>
<dbReference type="GO" id="GO:0003723">
    <property type="term" value="F:RNA binding"/>
    <property type="evidence" value="ECO:0007669"/>
    <property type="project" value="UniProtKB-KW"/>
</dbReference>
<dbReference type="GO" id="GO:0071013">
    <property type="term" value="C:catalytic step 2 spliceosome"/>
    <property type="evidence" value="ECO:0000318"/>
    <property type="project" value="GO_Central"/>
</dbReference>
<accession>A0A078IID1</accession>
<keyword evidence="8" id="KW-0687">Ribonucleoprotein</keyword>
<evidence type="ECO:0000313" key="11">
    <source>
        <dbReference type="Proteomes" id="UP000028999"/>
    </source>
</evidence>
<name>A0A078IID1_BRANA</name>
<dbReference type="GO" id="GO:0071004">
    <property type="term" value="C:U2-type prespliceosome"/>
    <property type="evidence" value="ECO:0000318"/>
    <property type="project" value="GO_Central"/>
</dbReference>
<dbReference type="OMA" id="WIHEGKS"/>
<dbReference type="PaxDb" id="3708-A0A078IID1"/>
<evidence type="ECO:0000256" key="8">
    <source>
        <dbReference type="ARBA" id="ARBA00023274"/>
    </source>
</evidence>
<keyword evidence="7" id="KW-0539">Nucleus</keyword>
<dbReference type="InterPro" id="IPR044641">
    <property type="entry name" value="Lsm7/SmG-like"/>
</dbReference>
<evidence type="ECO:0000256" key="6">
    <source>
        <dbReference type="ARBA" id="ARBA00023187"/>
    </source>
</evidence>
<sequence>MKKYFRFKPEFSTRYRFSRSSLTKQNHLFAKVFWGLHCFASILRDLCLPGFFFLGILFRGLCSNMSGRKETVLDLAKFVDKGVQVKLTGGRQVTGTLKGYDQLLNLVLDAAVESVRDHDDPLTTTDQTRRLGLIVCRGTAVMLVSPTDGTEEIANPFVQPEAV</sequence>
<dbReference type="SUPFAM" id="SSF50182">
    <property type="entry name" value="Sm-like ribonucleoproteins"/>
    <property type="match status" value="1"/>
</dbReference>
<dbReference type="EMBL" id="LK032853">
    <property type="protein sequence ID" value="CDY49697.1"/>
    <property type="molecule type" value="Genomic_DNA"/>
</dbReference>
<evidence type="ECO:0000256" key="7">
    <source>
        <dbReference type="ARBA" id="ARBA00023242"/>
    </source>
</evidence>
<evidence type="ECO:0000256" key="1">
    <source>
        <dbReference type="ARBA" id="ARBA00004123"/>
    </source>
</evidence>
<reference evidence="10 11" key="1">
    <citation type="journal article" date="2014" name="Science">
        <title>Plant genetics. Early allopolyploid evolution in the post-Neolithic Brassica napus oilseed genome.</title>
        <authorList>
            <person name="Chalhoub B."/>
            <person name="Denoeud F."/>
            <person name="Liu S."/>
            <person name="Parkin I.A."/>
            <person name="Tang H."/>
            <person name="Wang X."/>
            <person name="Chiquet J."/>
            <person name="Belcram H."/>
            <person name="Tong C."/>
            <person name="Samans B."/>
            <person name="Correa M."/>
            <person name="Da Silva C."/>
            <person name="Just J."/>
            <person name="Falentin C."/>
            <person name="Koh C.S."/>
            <person name="Le Clainche I."/>
            <person name="Bernard M."/>
            <person name="Bento P."/>
            <person name="Noel B."/>
            <person name="Labadie K."/>
            <person name="Alberti A."/>
            <person name="Charles M."/>
            <person name="Arnaud D."/>
            <person name="Guo H."/>
            <person name="Daviaud C."/>
            <person name="Alamery S."/>
            <person name="Jabbari K."/>
            <person name="Zhao M."/>
            <person name="Edger P.P."/>
            <person name="Chelaifa H."/>
            <person name="Tack D."/>
            <person name="Lassalle G."/>
            <person name="Mestiri I."/>
            <person name="Schnel N."/>
            <person name="Le Paslier M.C."/>
            <person name="Fan G."/>
            <person name="Renault V."/>
            <person name="Bayer P.E."/>
            <person name="Golicz A.A."/>
            <person name="Manoli S."/>
            <person name="Lee T.H."/>
            <person name="Thi V.H."/>
            <person name="Chalabi S."/>
            <person name="Hu Q."/>
            <person name="Fan C."/>
            <person name="Tollenaere R."/>
            <person name="Lu Y."/>
            <person name="Battail C."/>
            <person name="Shen J."/>
            <person name="Sidebottom C.H."/>
            <person name="Wang X."/>
            <person name="Canaguier A."/>
            <person name="Chauveau A."/>
            <person name="Berard A."/>
            <person name="Deniot G."/>
            <person name="Guan M."/>
            <person name="Liu Z."/>
            <person name="Sun F."/>
            <person name="Lim Y.P."/>
            <person name="Lyons E."/>
            <person name="Town C.D."/>
            <person name="Bancroft I."/>
            <person name="Wang X."/>
            <person name="Meng J."/>
            <person name="Ma J."/>
            <person name="Pires J.C."/>
            <person name="King G.J."/>
            <person name="Brunel D."/>
            <person name="Delourme R."/>
            <person name="Renard M."/>
            <person name="Aury J.M."/>
            <person name="Adams K.L."/>
            <person name="Batley J."/>
            <person name="Snowdon R.J."/>
            <person name="Tost J."/>
            <person name="Edwards D."/>
            <person name="Zhou Y."/>
            <person name="Hua W."/>
            <person name="Sharpe A.G."/>
            <person name="Paterson A.H."/>
            <person name="Guan C."/>
            <person name="Wincker P."/>
        </authorList>
    </citation>
    <scope>NUCLEOTIDE SEQUENCE [LARGE SCALE GENOMIC DNA]</scope>
    <source>
        <strain evidence="11">cv. Darmor-bzh</strain>
    </source>
</reference>
<organism evidence="10 11">
    <name type="scientific">Brassica napus</name>
    <name type="common">Rape</name>
    <dbReference type="NCBI Taxonomy" id="3708"/>
    <lineage>
        <taxon>Eukaryota</taxon>
        <taxon>Viridiplantae</taxon>
        <taxon>Streptophyta</taxon>
        <taxon>Embryophyta</taxon>
        <taxon>Tracheophyta</taxon>
        <taxon>Spermatophyta</taxon>
        <taxon>Magnoliopsida</taxon>
        <taxon>eudicotyledons</taxon>
        <taxon>Gunneridae</taxon>
        <taxon>Pentapetalae</taxon>
        <taxon>rosids</taxon>
        <taxon>malvids</taxon>
        <taxon>Brassicales</taxon>
        <taxon>Brassicaceae</taxon>
        <taxon>Brassiceae</taxon>
        <taxon>Brassica</taxon>
    </lineage>
</organism>
<dbReference type="GO" id="GO:1990726">
    <property type="term" value="C:Lsm1-7-Pat1 complex"/>
    <property type="evidence" value="ECO:0000318"/>
    <property type="project" value="GO_Central"/>
</dbReference>